<evidence type="ECO:0000313" key="3">
    <source>
        <dbReference type="EMBL" id="OQD85666.1"/>
    </source>
</evidence>
<evidence type="ECO:0000259" key="2">
    <source>
        <dbReference type="SMART" id="SM01083"/>
    </source>
</evidence>
<dbReference type="Proteomes" id="UP000191672">
    <property type="component" value="Unassembled WGS sequence"/>
</dbReference>
<dbReference type="PANTHER" id="PTHR22093">
    <property type="entry name" value="LEUKOCYTE RECEPTOR CLUSTER LRC MEMBER 1"/>
    <property type="match status" value="1"/>
</dbReference>
<dbReference type="EMBL" id="MDYN01000009">
    <property type="protein sequence ID" value="OQD85666.1"/>
    <property type="molecule type" value="Genomic_DNA"/>
</dbReference>
<feature type="compositionally biased region" description="Basic and acidic residues" evidence="1">
    <location>
        <begin position="214"/>
        <end position="228"/>
    </location>
</feature>
<gene>
    <name evidence="3" type="ORF">PENANT_c009G05664</name>
</gene>
<comment type="caution">
    <text evidence="3">The sequence shown here is derived from an EMBL/GenBank/DDBJ whole genome shotgun (WGS) entry which is preliminary data.</text>
</comment>
<feature type="compositionally biased region" description="Basic and acidic residues" evidence="1">
    <location>
        <begin position="22"/>
        <end position="56"/>
    </location>
</feature>
<dbReference type="InterPro" id="IPR039875">
    <property type="entry name" value="LENG1-like"/>
</dbReference>
<feature type="compositionally biased region" description="Pro residues" evidence="1">
    <location>
        <begin position="57"/>
        <end position="66"/>
    </location>
</feature>
<feature type="compositionally biased region" description="Basic and acidic residues" evidence="1">
    <location>
        <begin position="243"/>
        <end position="255"/>
    </location>
</feature>
<sequence length="352" mass="39904">MPLHLLGKKSWNVYNPDNVARVQRDEAQAKAREEEDERLMQEVDAERRIKILRGERPPTPPPPPSRPSSDPATRAGRKAGDDAGPFRKRRRVAGEDDTDRDIRYAREDAAHAIAKRDELVLASRKSDKTTQAPILDAAGHINLFPTASAKSEKNPEAEAENARKKRGYEDQYTMRFSNAAGFKETIGQKPWYSSAGQDATAPGAMSEKNVWGNEDPRRKERERARMDVNDPLAAMKRGVKQLKATEQERKRWNDNKRKEIESLKVDETHQSRHRRKRSTSVDSLEGFKLDALQKTAVIEIQVEVEVEIRVETAHPFALIAVLRIAAIVIDMTMSARLPGIRGSLYQETIPRF</sequence>
<evidence type="ECO:0000256" key="1">
    <source>
        <dbReference type="SAM" id="MobiDB-lite"/>
    </source>
</evidence>
<feature type="region of interest" description="Disordered" evidence="1">
    <location>
        <begin position="195"/>
        <end position="255"/>
    </location>
</feature>
<feature type="compositionally biased region" description="Basic and acidic residues" evidence="1">
    <location>
        <begin position="100"/>
        <end position="128"/>
    </location>
</feature>
<feature type="compositionally biased region" description="Basic and acidic residues" evidence="1">
    <location>
        <begin position="150"/>
        <end position="162"/>
    </location>
</feature>
<dbReference type="InterPro" id="IPR019339">
    <property type="entry name" value="CIR_N_dom"/>
</dbReference>
<accession>A0A1V6Q9Z8</accession>
<organism evidence="3 4">
    <name type="scientific">Penicillium antarcticum</name>
    <dbReference type="NCBI Taxonomy" id="416450"/>
    <lineage>
        <taxon>Eukaryota</taxon>
        <taxon>Fungi</taxon>
        <taxon>Dikarya</taxon>
        <taxon>Ascomycota</taxon>
        <taxon>Pezizomycotina</taxon>
        <taxon>Eurotiomycetes</taxon>
        <taxon>Eurotiomycetidae</taxon>
        <taxon>Eurotiales</taxon>
        <taxon>Aspergillaceae</taxon>
        <taxon>Penicillium</taxon>
    </lineage>
</organism>
<dbReference type="SMART" id="SM01083">
    <property type="entry name" value="Cir_N"/>
    <property type="match status" value="1"/>
</dbReference>
<feature type="region of interest" description="Disordered" evidence="1">
    <location>
        <begin position="146"/>
        <end position="166"/>
    </location>
</feature>
<keyword evidence="4" id="KW-1185">Reference proteome</keyword>
<evidence type="ECO:0000313" key="4">
    <source>
        <dbReference type="Proteomes" id="UP000191672"/>
    </source>
</evidence>
<dbReference type="PANTHER" id="PTHR22093:SF0">
    <property type="entry name" value="LEUKOCYTE RECEPTOR CLUSTER MEMBER 1"/>
    <property type="match status" value="1"/>
</dbReference>
<reference evidence="4" key="1">
    <citation type="journal article" date="2017" name="Nat. Microbiol.">
        <title>Global analysis of biosynthetic gene clusters reveals vast potential of secondary metabolite production in Penicillium species.</title>
        <authorList>
            <person name="Nielsen J.C."/>
            <person name="Grijseels S."/>
            <person name="Prigent S."/>
            <person name="Ji B."/>
            <person name="Dainat J."/>
            <person name="Nielsen K.F."/>
            <person name="Frisvad J.C."/>
            <person name="Workman M."/>
            <person name="Nielsen J."/>
        </authorList>
    </citation>
    <scope>NUCLEOTIDE SEQUENCE [LARGE SCALE GENOMIC DNA]</scope>
    <source>
        <strain evidence="4">IBT 31811</strain>
    </source>
</reference>
<dbReference type="STRING" id="416450.A0A1V6Q9Z8"/>
<feature type="region of interest" description="Disordered" evidence="1">
    <location>
        <begin position="1"/>
        <end position="133"/>
    </location>
</feature>
<name>A0A1V6Q9Z8_9EURO</name>
<dbReference type="AlphaFoldDB" id="A0A1V6Q9Z8"/>
<proteinExistence type="predicted"/>
<protein>
    <recommendedName>
        <fullName evidence="2">CBF1-interacting co-repressor CIR N-terminal domain-containing protein</fullName>
    </recommendedName>
</protein>
<feature type="domain" description="CBF1-interacting co-repressor CIR N-terminal" evidence="2">
    <location>
        <begin position="10"/>
        <end position="46"/>
    </location>
</feature>